<name>A0ABS9BW82_9BACT</name>
<sequence length="369" mass="42022">MGVAFFTIVLLHALIHLLGFIKGFGFKEVRELSLPISKPMGVAWLAAAIFLLAYAILFLDKVKYGWIIGLIAVLASQVLIILFWKDAKFGTIPNVIILVVSLVQMGQYRFDQIVQEERGRILSDNKQNITQTLSEEAIRDLPKAVKNWLRRSGAIGKPFQSLGKVVQRAEMQMKPGQDWMKASALQYTTIDKPGFIWTVDVRMNPLFGFRGRDKFENGKGEMLIKLNSLVNVVNAQGEKLDEGSLQRYLGEMVWFPSLALSPHVRWEAIDDTSAKATMSFNGTEGSGIFYFDVNGDVKKFVAWRFQGSKENAQRHEWVMEIEDFGVFEGIRVPTKMTATWKLDADEWTWLKLEVTEIRYNERAKEGAWD</sequence>
<dbReference type="EMBL" id="JAKEVZ010000011">
    <property type="protein sequence ID" value="MCF1752321.1"/>
    <property type="molecule type" value="Genomic_DNA"/>
</dbReference>
<reference evidence="2 3" key="1">
    <citation type="submission" date="2022-01" db="EMBL/GenBank/DDBJ databases">
        <title>Mariniradius saccharolyticus sp. nov., isolated from sediment of a river.</title>
        <authorList>
            <person name="Liu H."/>
        </authorList>
    </citation>
    <scope>NUCLEOTIDE SEQUENCE [LARGE SCALE GENOMIC DNA]</scope>
    <source>
        <strain evidence="2 3">RY-2</strain>
    </source>
</reference>
<evidence type="ECO:0000313" key="3">
    <source>
        <dbReference type="Proteomes" id="UP001201449"/>
    </source>
</evidence>
<organism evidence="2 3">
    <name type="scientific">Mariniradius sediminis</name>
    <dbReference type="NCBI Taxonomy" id="2909237"/>
    <lineage>
        <taxon>Bacteria</taxon>
        <taxon>Pseudomonadati</taxon>
        <taxon>Bacteroidota</taxon>
        <taxon>Cytophagia</taxon>
        <taxon>Cytophagales</taxon>
        <taxon>Cyclobacteriaceae</taxon>
        <taxon>Mariniradius</taxon>
    </lineage>
</organism>
<evidence type="ECO:0000313" key="2">
    <source>
        <dbReference type="EMBL" id="MCF1752321.1"/>
    </source>
</evidence>
<dbReference type="Pfam" id="PF20181">
    <property type="entry name" value="DUF6544"/>
    <property type="match status" value="1"/>
</dbReference>
<dbReference type="RefSeq" id="WP_234862217.1">
    <property type="nucleotide sequence ID" value="NZ_JAKEVZ010000011.1"/>
</dbReference>
<keyword evidence="1" id="KW-1133">Transmembrane helix</keyword>
<evidence type="ECO:0000256" key="1">
    <source>
        <dbReference type="SAM" id="Phobius"/>
    </source>
</evidence>
<dbReference type="InterPro" id="IPR046674">
    <property type="entry name" value="DUF6544"/>
</dbReference>
<feature type="transmembrane region" description="Helical" evidence="1">
    <location>
        <begin position="66"/>
        <end position="84"/>
    </location>
</feature>
<keyword evidence="3" id="KW-1185">Reference proteome</keyword>
<proteinExistence type="predicted"/>
<comment type="caution">
    <text evidence="2">The sequence shown here is derived from an EMBL/GenBank/DDBJ whole genome shotgun (WGS) entry which is preliminary data.</text>
</comment>
<accession>A0ABS9BW82</accession>
<protein>
    <submittedName>
        <fullName evidence="2">Uncharacterized protein</fullName>
    </submittedName>
</protein>
<gene>
    <name evidence="2" type="ORF">L0U89_14755</name>
</gene>
<keyword evidence="1" id="KW-0472">Membrane</keyword>
<keyword evidence="1" id="KW-0812">Transmembrane</keyword>
<dbReference type="Proteomes" id="UP001201449">
    <property type="component" value="Unassembled WGS sequence"/>
</dbReference>
<feature type="transmembrane region" description="Helical" evidence="1">
    <location>
        <begin position="41"/>
        <end position="59"/>
    </location>
</feature>